<dbReference type="PANTHER" id="PTHR47966">
    <property type="entry name" value="BETA-SITE APP-CLEAVING ENZYME, ISOFORM A-RELATED"/>
    <property type="match status" value="1"/>
</dbReference>
<dbReference type="InterPro" id="IPR033121">
    <property type="entry name" value="PEPTIDASE_A1"/>
</dbReference>
<dbReference type="AlphaFoldDB" id="L1L8Z2"/>
<proteinExistence type="inferred from homology"/>
<keyword evidence="6" id="KW-1015">Disulfide bond</keyword>
<dbReference type="EMBL" id="ACOU01000008">
    <property type="protein sequence ID" value="EKX71976.1"/>
    <property type="molecule type" value="Genomic_DNA"/>
</dbReference>
<evidence type="ECO:0000256" key="1">
    <source>
        <dbReference type="ARBA" id="ARBA00007447"/>
    </source>
</evidence>
<evidence type="ECO:0000256" key="7">
    <source>
        <dbReference type="RuleBase" id="RU000454"/>
    </source>
</evidence>
<comment type="similarity">
    <text evidence="1 7">Belongs to the peptidase A1 family.</text>
</comment>
<dbReference type="VEuPathDB" id="PiroplasmaDB:BEWA_016540"/>
<feature type="disulfide bond" evidence="6">
    <location>
        <begin position="401"/>
        <end position="439"/>
    </location>
</feature>
<dbReference type="InterPro" id="IPR001969">
    <property type="entry name" value="Aspartic_peptidase_AS"/>
</dbReference>
<evidence type="ECO:0000313" key="9">
    <source>
        <dbReference type="EMBL" id="EKX71976.1"/>
    </source>
</evidence>
<evidence type="ECO:0000256" key="6">
    <source>
        <dbReference type="PIRSR" id="PIRSR601461-2"/>
    </source>
</evidence>
<dbReference type="SUPFAM" id="SSF50630">
    <property type="entry name" value="Acid proteases"/>
    <property type="match status" value="1"/>
</dbReference>
<reference evidence="9 10" key="1">
    <citation type="journal article" date="2012" name="BMC Genomics">
        <title>Comparative genomic analysis and phylogenetic position of Theileria equi.</title>
        <authorList>
            <person name="Kappmeyer L.S."/>
            <person name="Thiagarajan M."/>
            <person name="Herndon D.R."/>
            <person name="Ramsay J.D."/>
            <person name="Caler E."/>
            <person name="Djikeng A."/>
            <person name="Gillespie J.J."/>
            <person name="Lau A.O."/>
            <person name="Roalson E.H."/>
            <person name="Silva J.C."/>
            <person name="Silva M.G."/>
            <person name="Suarez C.E."/>
            <person name="Ueti M.W."/>
            <person name="Nene V.M."/>
            <person name="Mealey R.H."/>
            <person name="Knowles D.P."/>
            <person name="Brayton K.A."/>
        </authorList>
    </citation>
    <scope>NUCLEOTIDE SEQUENCE [LARGE SCALE GENOMIC DNA]</scope>
    <source>
        <strain evidence="9 10">WA</strain>
    </source>
</reference>
<keyword evidence="3 7" id="KW-0064">Aspartyl protease</keyword>
<sequence>MLYLLVLFYRIYTIKTVHSISSHGIAKERYPQVSHVNLIDAYAVANTHNGGNCLSFNLDKSVNHLHSDNNGLKTGLHGYLEYPRMLTSQLLVKPEYSIQLHRFSSKHGKAIKEKNELDDSRNGETKISKEPIDASIDVNKENKNRTVPESSINLRQYLLNFENSQYFGEIQVGTPPKNFVVVFDTGSSQLWIPSSKCLRNGPNGCQGHRIFDPSYSKTFEPMKKGKGIVSAYIRYGTGECILSLGFDNVKIGSLEIKHQPIGLSVLESEHPFGDLPFDGLVGLGFPDKELESTPIFDSIIDQKLLKRNIIAFYMSKDADQPGSLSFGSVDPKYVIPGHSPWWFPVVSTDYWEIGLSSLLLGDEEVVNGKCNAAIDTGSSLISGPSSIILPLLDKIDVYEDCSNINDLPTLSFVFTDILKRNIKFDLSGPDYVIRDGDKCFIGIVNMDIPKKELFVLGATFIRRYLAIFDRDYMAVGLVPANQNSADEEGKKTQKELEDKFEIKGMYSSI</sequence>
<dbReference type="eggNOG" id="KOG1339">
    <property type="taxonomic scope" value="Eukaryota"/>
</dbReference>
<dbReference type="MEROPS" id="A01.058"/>
<dbReference type="PANTHER" id="PTHR47966:SF51">
    <property type="entry name" value="BETA-SITE APP-CLEAVING ENZYME, ISOFORM A-RELATED"/>
    <property type="match status" value="1"/>
</dbReference>
<gene>
    <name evidence="9" type="ORF">BEWA_016540</name>
</gene>
<evidence type="ECO:0000259" key="8">
    <source>
        <dbReference type="PROSITE" id="PS51767"/>
    </source>
</evidence>
<feature type="domain" description="Peptidase A1" evidence="8">
    <location>
        <begin position="166"/>
        <end position="478"/>
    </location>
</feature>
<keyword evidence="2 7" id="KW-0645">Protease</keyword>
<dbReference type="RefSeq" id="XP_004831428.1">
    <property type="nucleotide sequence ID" value="XM_004831371.1"/>
</dbReference>
<dbReference type="GO" id="GO:0016485">
    <property type="term" value="P:protein processing"/>
    <property type="evidence" value="ECO:0007669"/>
    <property type="project" value="UniProtKB-ARBA"/>
</dbReference>
<organism evidence="9 10">
    <name type="scientific">Theileria equi strain WA</name>
    <dbReference type="NCBI Taxonomy" id="1537102"/>
    <lineage>
        <taxon>Eukaryota</taxon>
        <taxon>Sar</taxon>
        <taxon>Alveolata</taxon>
        <taxon>Apicomplexa</taxon>
        <taxon>Aconoidasida</taxon>
        <taxon>Piroplasmida</taxon>
        <taxon>Theileriidae</taxon>
        <taxon>Theileria</taxon>
    </lineage>
</organism>
<feature type="active site" evidence="5">
    <location>
        <position position="184"/>
    </location>
</feature>
<dbReference type="InterPro" id="IPR021109">
    <property type="entry name" value="Peptidase_aspartic_dom_sf"/>
</dbReference>
<evidence type="ECO:0000256" key="4">
    <source>
        <dbReference type="ARBA" id="ARBA00022801"/>
    </source>
</evidence>
<evidence type="ECO:0000256" key="5">
    <source>
        <dbReference type="PIRSR" id="PIRSR601461-1"/>
    </source>
</evidence>
<dbReference type="PROSITE" id="PS00141">
    <property type="entry name" value="ASP_PROTEASE"/>
    <property type="match status" value="1"/>
</dbReference>
<keyword evidence="4 7" id="KW-0378">Hydrolase</keyword>
<dbReference type="PRINTS" id="PR00792">
    <property type="entry name" value="PEPSIN"/>
</dbReference>
<accession>L1L8Z2</accession>
<dbReference type="OrthoDB" id="771136at2759"/>
<feature type="active site" evidence="5">
    <location>
        <position position="375"/>
    </location>
</feature>
<dbReference type="Gene3D" id="2.40.70.10">
    <property type="entry name" value="Acid Proteases"/>
    <property type="match status" value="2"/>
</dbReference>
<keyword evidence="10" id="KW-1185">Reference proteome</keyword>
<dbReference type="KEGG" id="beq:BEWA_016540"/>
<comment type="caution">
    <text evidence="9">The sequence shown here is derived from an EMBL/GenBank/DDBJ whole genome shotgun (WGS) entry which is preliminary data.</text>
</comment>
<dbReference type="GO" id="GO:0004190">
    <property type="term" value="F:aspartic-type endopeptidase activity"/>
    <property type="evidence" value="ECO:0007669"/>
    <property type="project" value="UniProtKB-KW"/>
</dbReference>
<evidence type="ECO:0000256" key="2">
    <source>
        <dbReference type="ARBA" id="ARBA00022670"/>
    </source>
</evidence>
<dbReference type="GeneID" id="15804920"/>
<evidence type="ECO:0000256" key="3">
    <source>
        <dbReference type="ARBA" id="ARBA00022750"/>
    </source>
</evidence>
<feature type="disulfide bond" evidence="6">
    <location>
        <begin position="197"/>
        <end position="205"/>
    </location>
</feature>
<dbReference type="Proteomes" id="UP000031512">
    <property type="component" value="Unassembled WGS sequence"/>
</dbReference>
<dbReference type="InterPro" id="IPR001461">
    <property type="entry name" value="Aspartic_peptidase_A1"/>
</dbReference>
<evidence type="ECO:0000313" key="10">
    <source>
        <dbReference type="Proteomes" id="UP000031512"/>
    </source>
</evidence>
<dbReference type="PROSITE" id="PS51767">
    <property type="entry name" value="PEPTIDASE_A1"/>
    <property type="match status" value="1"/>
</dbReference>
<dbReference type="STRING" id="1537102.L1L8Z2"/>
<protein>
    <submittedName>
        <fullName evidence="9">Cathepsin E, putative</fullName>
        <ecNumber evidence="9">3.4.23.1</ecNumber>
    </submittedName>
</protein>
<dbReference type="Pfam" id="PF00026">
    <property type="entry name" value="Asp"/>
    <property type="match status" value="1"/>
</dbReference>
<name>L1L8Z2_THEEQ</name>
<dbReference type="FunFam" id="2.40.70.10:FF:000115">
    <property type="entry name" value="Lysosomal aspartic protease"/>
    <property type="match status" value="1"/>
</dbReference>
<dbReference type="EC" id="3.4.23.1" evidence="9"/>